<accession>A0ABV1J4L2</accession>
<evidence type="ECO:0000313" key="11">
    <source>
        <dbReference type="EMBL" id="MEQ3353135.1"/>
    </source>
</evidence>
<dbReference type="InterPro" id="IPR003849">
    <property type="entry name" value="Preprotein_translocase_YajC"/>
</dbReference>
<comment type="similarity">
    <text evidence="2">Belongs to the YajC family.</text>
</comment>
<dbReference type="SMART" id="SM01323">
    <property type="entry name" value="YajC"/>
    <property type="match status" value="1"/>
</dbReference>
<evidence type="ECO:0000256" key="4">
    <source>
        <dbReference type="ARBA" id="ARBA00022475"/>
    </source>
</evidence>
<evidence type="ECO:0000256" key="6">
    <source>
        <dbReference type="ARBA" id="ARBA00022927"/>
    </source>
</evidence>
<keyword evidence="12" id="KW-1185">Reference proteome</keyword>
<dbReference type="PANTHER" id="PTHR33909">
    <property type="entry name" value="SEC TRANSLOCON ACCESSORY COMPLEX SUBUNIT YAJC"/>
    <property type="match status" value="1"/>
</dbReference>
<reference evidence="11 12" key="1">
    <citation type="submission" date="2024-04" db="EMBL/GenBank/DDBJ databases">
        <title>Human intestinal bacterial collection.</title>
        <authorList>
            <person name="Pauvert C."/>
            <person name="Hitch T.C.A."/>
            <person name="Clavel T."/>
        </authorList>
    </citation>
    <scope>NUCLEOTIDE SEQUENCE [LARGE SCALE GENOMIC DNA]</scope>
    <source>
        <strain evidence="11 12">CLA-SR-H026</strain>
    </source>
</reference>
<dbReference type="PRINTS" id="PR01853">
    <property type="entry name" value="YAJCTRNLCASE"/>
</dbReference>
<dbReference type="EMBL" id="JBBNPS010000004">
    <property type="protein sequence ID" value="MEQ3353135.1"/>
    <property type="molecule type" value="Genomic_DNA"/>
</dbReference>
<evidence type="ECO:0000256" key="8">
    <source>
        <dbReference type="ARBA" id="ARBA00023010"/>
    </source>
</evidence>
<dbReference type="NCBIfam" id="TIGR00739">
    <property type="entry name" value="yajC"/>
    <property type="match status" value="1"/>
</dbReference>
<evidence type="ECO:0000256" key="1">
    <source>
        <dbReference type="ARBA" id="ARBA00004162"/>
    </source>
</evidence>
<dbReference type="RefSeq" id="WP_199909584.1">
    <property type="nucleotide sequence ID" value="NZ_JAOQJD010000005.1"/>
</dbReference>
<keyword evidence="3" id="KW-0813">Transport</keyword>
<proteinExistence type="inferred from homology"/>
<keyword evidence="8" id="KW-0811">Translocation</keyword>
<keyword evidence="9 10" id="KW-0472">Membrane</keyword>
<dbReference type="Pfam" id="PF02699">
    <property type="entry name" value="YajC"/>
    <property type="match status" value="1"/>
</dbReference>
<protein>
    <submittedName>
        <fullName evidence="11">Preprotein translocase subunit YajC</fullName>
    </submittedName>
</protein>
<dbReference type="PANTHER" id="PTHR33909:SF1">
    <property type="entry name" value="SEC TRANSLOCON ACCESSORY COMPLEX SUBUNIT YAJC"/>
    <property type="match status" value="1"/>
</dbReference>
<dbReference type="Proteomes" id="UP001481872">
    <property type="component" value="Unassembled WGS sequence"/>
</dbReference>
<evidence type="ECO:0000256" key="9">
    <source>
        <dbReference type="ARBA" id="ARBA00023136"/>
    </source>
</evidence>
<evidence type="ECO:0000256" key="2">
    <source>
        <dbReference type="ARBA" id="ARBA00006742"/>
    </source>
</evidence>
<name>A0ABV1J4L2_9FIRM</name>
<comment type="caution">
    <text evidence="11">The sequence shown here is derived from an EMBL/GenBank/DDBJ whole genome shotgun (WGS) entry which is preliminary data.</text>
</comment>
<evidence type="ECO:0000256" key="5">
    <source>
        <dbReference type="ARBA" id="ARBA00022692"/>
    </source>
</evidence>
<comment type="subcellular location">
    <subcellularLocation>
        <location evidence="1">Cell membrane</location>
        <topology evidence="1">Single-pass membrane protein</topology>
    </subcellularLocation>
</comment>
<evidence type="ECO:0000256" key="7">
    <source>
        <dbReference type="ARBA" id="ARBA00022989"/>
    </source>
</evidence>
<organism evidence="11 12">
    <name type="scientific">Aedoeadaptatus acetigenes</name>
    <dbReference type="NCBI Taxonomy" id="2981723"/>
    <lineage>
        <taxon>Bacteria</taxon>
        <taxon>Bacillati</taxon>
        <taxon>Bacillota</taxon>
        <taxon>Tissierellia</taxon>
        <taxon>Tissierellales</taxon>
        <taxon>Peptoniphilaceae</taxon>
        <taxon>Aedoeadaptatus</taxon>
    </lineage>
</organism>
<gene>
    <name evidence="11" type="primary">yajC</name>
    <name evidence="11" type="ORF">AAA081_02295</name>
</gene>
<keyword evidence="7 10" id="KW-1133">Transmembrane helix</keyword>
<keyword evidence="6" id="KW-0653">Protein transport</keyword>
<evidence type="ECO:0000256" key="3">
    <source>
        <dbReference type="ARBA" id="ARBA00022448"/>
    </source>
</evidence>
<feature type="transmembrane region" description="Helical" evidence="10">
    <location>
        <begin position="20"/>
        <end position="38"/>
    </location>
</feature>
<evidence type="ECO:0000256" key="10">
    <source>
        <dbReference type="SAM" id="Phobius"/>
    </source>
</evidence>
<evidence type="ECO:0000313" key="12">
    <source>
        <dbReference type="Proteomes" id="UP001481872"/>
    </source>
</evidence>
<keyword evidence="5 10" id="KW-0812">Transmembrane</keyword>
<keyword evidence="4" id="KW-1003">Cell membrane</keyword>
<sequence>MEFGDGLFPLGAIGGGNSMVPTLISVVLMIAIFYFGIIRPNKKKEKEAAEMMENLAVGDVIYTYGGIVGKIVQVKADVIVIESTGMKTRLEIMKWAVKNVLKPSGRKAEKEEDEEEE</sequence>